<dbReference type="PROSITE" id="PS50090">
    <property type="entry name" value="MYB_LIKE"/>
    <property type="match status" value="1"/>
</dbReference>
<evidence type="ECO:0000256" key="11">
    <source>
        <dbReference type="SAM" id="MobiDB-lite"/>
    </source>
</evidence>
<keyword evidence="7" id="KW-0805">Transcription regulation</keyword>
<dbReference type="InterPro" id="IPR023801">
    <property type="entry name" value="His_deacetylse_dom"/>
</dbReference>
<feature type="region of interest" description="Disordered" evidence="11">
    <location>
        <begin position="191"/>
        <end position="221"/>
    </location>
</feature>
<dbReference type="EMBL" id="CAICTM010000077">
    <property type="protein sequence ID" value="CAB9500222.1"/>
    <property type="molecule type" value="Genomic_DNA"/>
</dbReference>
<comment type="caution">
    <text evidence="15">The sequence shown here is derived from an EMBL/GenBank/DDBJ whole genome shotgun (WGS) entry which is preliminary data.</text>
</comment>
<sequence length="1232" mass="131068">MAEEYVEESYETEEMVAAAAAVAESEGYESEPARHTKFLDLTKAEGAIAAGASVGFYGDVEATGNNTSAKTVASASGSASQDEVDALVDAHLRQTNNNPAARGTIRVDPNTPGKVVEAGQEHTGRWTKEEHEAFLSALQMYGKEWKKVAAKVKTRTVVQTRTHAQKYFQKLQKAMESGGAKEDIGAVEMGTAPEAKKASSTKKKRGNTPSIAAKPRPPNISAISSLTSAAQSIQTPTGDSQARLNNVAGFGAPAATAATAAVAPAAVAPPAAGGGSGMGLSTTAAAILSRTQAGQAQFPRHGFSTGSDSSFRSQYASGYQPLNDRGWAGSTSMKITAPDPDASIKSGSFPEPSPAACGKRKLAEIAAARMLAGVAAGGKPLLLSAVGNEADGDVTPPPGSPGHAEAPGLTLNDVPAPPLIGGGGAGLGVGMNAARKAAQSLQIVNPESLGVDYDESKRRRANGDGSPQTPWEGQLKALVSIKDKQDKMEEDTPETEEEKKPTMILVPEGGIHPVCGPGSSFARAPLHRAVCEMDLAGLQSELSAAANGNVGVLSNRDELGYTPLHSACALGLIGLNRPDVPCEMVRQLVAAGAEPSLEDENGNTPLHWSARAGDKDVAELLLRKNCPKDAANRQGETPLHWAMRAGRKGMEVVGVLLENGARASSLNKSFKRPVDVAADGFEDDPNTSAPKRQLEKPLEKKKRVTKEEKRVLLEVTEERKEVRENLLKRSAQSRTLVLHHPECLEHTPKSSSDWEAPDRITAIMGRVAPPDADVAGKSVLMPYEVTLSSEFERAKLDLLSRVHSTDYLAFVNDLSKDLEKRQKEEEEAAGDEEDASRSGALTPPVVPFTPMVQRSMIKIEESRVKLGAHSDTSFSVGSLRAARRAAGAVQHAVDCVLVGRNRNAMCIVRPPGHHAGVNGLLDGGESCGFCIFNNVAAGALHAISDERLLCERCAIVDIDVHHGNGTEEIVKKCHDPGKLFFFSIHLYDNEKKKQKSNAFQYKFYPGTGAEDDVAFNIINVAITPLWKEPSTEKAVNTHNTRQKTRQKITATESNDDSEMSTPRDSKDNGRFSDADSETPTSAAKPTVNTPAVAASSSSASSTTSGTAGRYAYRQAIQNRLLPALRAFNPDLILISAGFDAARLDVGNARHERGGERMGLDLEPEDYAWTTRKILEIADICCQGRVVSVLEGGYGRSTPGPGLELDRSNLAECAVRHLHSMVDPYDCECRFPV</sequence>
<feature type="domain" description="HTH myb-type" evidence="14">
    <location>
        <begin position="124"/>
        <end position="172"/>
    </location>
</feature>
<dbReference type="NCBIfam" id="TIGR01557">
    <property type="entry name" value="myb_SHAQKYF"/>
    <property type="match status" value="1"/>
</dbReference>
<keyword evidence="16" id="KW-1185">Reference proteome</keyword>
<dbReference type="AlphaFoldDB" id="A0A9N8DBN6"/>
<dbReference type="InterPro" id="IPR000286">
    <property type="entry name" value="HDACs"/>
</dbReference>
<dbReference type="InterPro" id="IPR017884">
    <property type="entry name" value="SANT_dom"/>
</dbReference>
<dbReference type="OrthoDB" id="424012at2759"/>
<dbReference type="PROSITE" id="PS50088">
    <property type="entry name" value="ANK_REPEAT"/>
    <property type="match status" value="3"/>
</dbReference>
<dbReference type="SUPFAM" id="SSF52768">
    <property type="entry name" value="Arginase/deacetylase"/>
    <property type="match status" value="2"/>
</dbReference>
<dbReference type="InterPro" id="IPR017930">
    <property type="entry name" value="Myb_dom"/>
</dbReference>
<feature type="compositionally biased region" description="Basic and acidic residues" evidence="11">
    <location>
        <begin position="1061"/>
        <end position="1073"/>
    </location>
</feature>
<evidence type="ECO:0000256" key="4">
    <source>
        <dbReference type="ARBA" id="ARBA00022491"/>
    </source>
</evidence>
<dbReference type="PRINTS" id="PR01270">
    <property type="entry name" value="HDASUPER"/>
</dbReference>
<feature type="compositionally biased region" description="Low complexity" evidence="11">
    <location>
        <begin position="1093"/>
        <end position="1106"/>
    </location>
</feature>
<dbReference type="GO" id="GO:0000118">
    <property type="term" value="C:histone deacetylase complex"/>
    <property type="evidence" value="ECO:0007669"/>
    <property type="project" value="TreeGrafter"/>
</dbReference>
<organism evidence="15 16">
    <name type="scientific">Seminavis robusta</name>
    <dbReference type="NCBI Taxonomy" id="568900"/>
    <lineage>
        <taxon>Eukaryota</taxon>
        <taxon>Sar</taxon>
        <taxon>Stramenopiles</taxon>
        <taxon>Ochrophyta</taxon>
        <taxon>Bacillariophyta</taxon>
        <taxon>Bacillariophyceae</taxon>
        <taxon>Bacillariophycidae</taxon>
        <taxon>Naviculales</taxon>
        <taxon>Naviculaceae</taxon>
        <taxon>Seminavis</taxon>
    </lineage>
</organism>
<dbReference type="PANTHER" id="PTHR10625">
    <property type="entry name" value="HISTONE DEACETYLASE HDAC1-RELATED"/>
    <property type="match status" value="1"/>
</dbReference>
<proteinExistence type="inferred from homology"/>
<dbReference type="InterPro" id="IPR009057">
    <property type="entry name" value="Homeodomain-like_sf"/>
</dbReference>
<dbReference type="InterPro" id="IPR023696">
    <property type="entry name" value="Ureohydrolase_dom_sf"/>
</dbReference>
<evidence type="ECO:0000256" key="5">
    <source>
        <dbReference type="ARBA" id="ARBA00022801"/>
    </source>
</evidence>
<evidence type="ECO:0000256" key="3">
    <source>
        <dbReference type="ARBA" id="ARBA00012111"/>
    </source>
</evidence>
<protein>
    <recommendedName>
        <fullName evidence="3">histone deacetylase</fullName>
        <ecNumber evidence="3">3.5.1.98</ecNumber>
    </recommendedName>
</protein>
<evidence type="ECO:0000256" key="7">
    <source>
        <dbReference type="ARBA" id="ARBA00023015"/>
    </source>
</evidence>
<feature type="region of interest" description="Disordered" evidence="11">
    <location>
        <begin position="1030"/>
        <end position="1106"/>
    </location>
</feature>
<gene>
    <name evidence="15" type="ORF">SEMRO_78_G042570.1</name>
</gene>
<feature type="domain" description="Myb-like" evidence="12">
    <location>
        <begin position="124"/>
        <end position="168"/>
    </location>
</feature>
<dbReference type="Pfam" id="PF12796">
    <property type="entry name" value="Ank_2"/>
    <property type="match status" value="1"/>
</dbReference>
<feature type="region of interest" description="Disordered" evidence="11">
    <location>
        <begin position="821"/>
        <end position="844"/>
    </location>
</feature>
<evidence type="ECO:0000259" key="12">
    <source>
        <dbReference type="PROSITE" id="PS50090"/>
    </source>
</evidence>
<dbReference type="PROSITE" id="PS51294">
    <property type="entry name" value="HTH_MYB"/>
    <property type="match status" value="1"/>
</dbReference>
<feature type="repeat" description="ANK" evidence="10">
    <location>
        <begin position="634"/>
        <end position="668"/>
    </location>
</feature>
<keyword evidence="8" id="KW-0804">Transcription</keyword>
<evidence type="ECO:0000256" key="8">
    <source>
        <dbReference type="ARBA" id="ARBA00023163"/>
    </source>
</evidence>
<dbReference type="GO" id="GO:0141221">
    <property type="term" value="F:histone deacetylase activity, hydrolytic mechanism"/>
    <property type="evidence" value="ECO:0007669"/>
    <property type="project" value="UniProtKB-EC"/>
</dbReference>
<dbReference type="GO" id="GO:0040029">
    <property type="term" value="P:epigenetic regulation of gene expression"/>
    <property type="evidence" value="ECO:0007669"/>
    <property type="project" value="TreeGrafter"/>
</dbReference>
<dbReference type="SUPFAM" id="SSF48403">
    <property type="entry name" value="Ankyrin repeat"/>
    <property type="match status" value="1"/>
</dbReference>
<comment type="similarity">
    <text evidence="2">Belongs to the histone deacetylase family. HD type 2 subfamily.</text>
</comment>
<dbReference type="InterPro" id="IPR036770">
    <property type="entry name" value="Ankyrin_rpt-contain_sf"/>
</dbReference>
<feature type="compositionally biased region" description="Acidic residues" evidence="11">
    <location>
        <begin position="825"/>
        <end position="834"/>
    </location>
</feature>
<dbReference type="InterPro" id="IPR006447">
    <property type="entry name" value="Myb_dom_plants"/>
</dbReference>
<keyword evidence="5" id="KW-0378">Hydrolase</keyword>
<keyword evidence="10" id="KW-0040">ANK repeat</keyword>
<keyword evidence="4" id="KW-0678">Repressor</keyword>
<reference evidence="15" key="1">
    <citation type="submission" date="2020-06" db="EMBL/GenBank/DDBJ databases">
        <authorList>
            <consortium name="Plant Systems Biology data submission"/>
        </authorList>
    </citation>
    <scope>NUCLEOTIDE SEQUENCE</scope>
    <source>
        <strain evidence="15">D6</strain>
    </source>
</reference>
<dbReference type="EC" id="3.5.1.98" evidence="3"/>
<evidence type="ECO:0000256" key="9">
    <source>
        <dbReference type="ARBA" id="ARBA00023242"/>
    </source>
</evidence>
<keyword evidence="9" id="KW-0539">Nucleus</keyword>
<feature type="compositionally biased region" description="Polar residues" evidence="11">
    <location>
        <begin position="1077"/>
        <end position="1089"/>
    </location>
</feature>
<dbReference type="InterPro" id="IPR002110">
    <property type="entry name" value="Ankyrin_rpt"/>
</dbReference>
<name>A0A9N8DBN6_9STRA</name>
<evidence type="ECO:0000256" key="10">
    <source>
        <dbReference type="PROSITE-ProRule" id="PRU00023"/>
    </source>
</evidence>
<feature type="domain" description="SANT" evidence="13">
    <location>
        <begin position="121"/>
        <end position="157"/>
    </location>
</feature>
<evidence type="ECO:0000256" key="2">
    <source>
        <dbReference type="ARBA" id="ARBA00007738"/>
    </source>
</evidence>
<dbReference type="Gene3D" id="1.25.40.20">
    <property type="entry name" value="Ankyrin repeat-containing domain"/>
    <property type="match status" value="1"/>
</dbReference>
<dbReference type="Pfam" id="PF00249">
    <property type="entry name" value="Myb_DNA-binding"/>
    <property type="match status" value="1"/>
</dbReference>
<evidence type="ECO:0000313" key="15">
    <source>
        <dbReference type="EMBL" id="CAB9500222.1"/>
    </source>
</evidence>
<dbReference type="Gene3D" id="3.40.800.20">
    <property type="entry name" value="Histone deacetylase domain"/>
    <property type="match status" value="2"/>
</dbReference>
<evidence type="ECO:0000256" key="1">
    <source>
        <dbReference type="ARBA" id="ARBA00004123"/>
    </source>
</evidence>
<dbReference type="Pfam" id="PF00850">
    <property type="entry name" value="Hist_deacetyl"/>
    <property type="match status" value="1"/>
</dbReference>
<evidence type="ECO:0000259" key="14">
    <source>
        <dbReference type="PROSITE" id="PS51294"/>
    </source>
</evidence>
<dbReference type="Gene3D" id="1.10.10.60">
    <property type="entry name" value="Homeodomain-like"/>
    <property type="match status" value="1"/>
</dbReference>
<feature type="repeat" description="ANK" evidence="10">
    <location>
        <begin position="601"/>
        <end position="633"/>
    </location>
</feature>
<evidence type="ECO:0000313" key="16">
    <source>
        <dbReference type="Proteomes" id="UP001153069"/>
    </source>
</evidence>
<dbReference type="InterPro" id="IPR001005">
    <property type="entry name" value="SANT/Myb"/>
</dbReference>
<dbReference type="GO" id="GO:0003677">
    <property type="term" value="F:DNA binding"/>
    <property type="evidence" value="ECO:0007669"/>
    <property type="project" value="InterPro"/>
</dbReference>
<dbReference type="Proteomes" id="UP001153069">
    <property type="component" value="Unassembled WGS sequence"/>
</dbReference>
<evidence type="ECO:0000256" key="6">
    <source>
        <dbReference type="ARBA" id="ARBA00022853"/>
    </source>
</evidence>
<dbReference type="SUPFAM" id="SSF46689">
    <property type="entry name" value="Homeodomain-like"/>
    <property type="match status" value="1"/>
</dbReference>
<feature type="region of interest" description="Disordered" evidence="11">
    <location>
        <begin position="677"/>
        <end position="702"/>
    </location>
</feature>
<accession>A0A9N8DBN6</accession>
<dbReference type="SMART" id="SM00248">
    <property type="entry name" value="ANK"/>
    <property type="match status" value="3"/>
</dbReference>
<dbReference type="CDD" id="cd00167">
    <property type="entry name" value="SANT"/>
    <property type="match status" value="1"/>
</dbReference>
<feature type="repeat" description="ANK" evidence="10">
    <location>
        <begin position="559"/>
        <end position="600"/>
    </location>
</feature>
<dbReference type="PROSITE" id="PS51293">
    <property type="entry name" value="SANT"/>
    <property type="match status" value="1"/>
</dbReference>
<dbReference type="PANTHER" id="PTHR10625:SF5">
    <property type="entry name" value="HISTONE DEACETYLASE"/>
    <property type="match status" value="1"/>
</dbReference>
<dbReference type="InterPro" id="IPR037138">
    <property type="entry name" value="His_deacetylse_dom_sf"/>
</dbReference>
<feature type="region of interest" description="Disordered" evidence="11">
    <location>
        <begin position="388"/>
        <end position="413"/>
    </location>
</feature>
<keyword evidence="6" id="KW-0156">Chromatin regulator</keyword>
<comment type="subcellular location">
    <subcellularLocation>
        <location evidence="1">Nucleus</location>
    </subcellularLocation>
</comment>
<evidence type="ECO:0000259" key="13">
    <source>
        <dbReference type="PROSITE" id="PS51293"/>
    </source>
</evidence>
<dbReference type="SMART" id="SM00717">
    <property type="entry name" value="SANT"/>
    <property type="match status" value="1"/>
</dbReference>
<dbReference type="PROSITE" id="PS50297">
    <property type="entry name" value="ANK_REP_REGION"/>
    <property type="match status" value="2"/>
</dbReference>
<dbReference type="GO" id="GO:0005737">
    <property type="term" value="C:cytoplasm"/>
    <property type="evidence" value="ECO:0007669"/>
    <property type="project" value="TreeGrafter"/>
</dbReference>